<reference evidence="2" key="1">
    <citation type="submission" date="2022-06" db="EMBL/GenBank/DDBJ databases">
        <title>Rothia sp. isolated from sandalwood seedling.</title>
        <authorList>
            <person name="Tuikhar N."/>
            <person name="Kirdat K."/>
            <person name="Thorat V."/>
            <person name="Swetha P."/>
            <person name="Padma S."/>
            <person name="Sundararaj R."/>
            <person name="Yadav A."/>
        </authorList>
    </citation>
    <scope>NUCLEOTIDE SEQUENCE</scope>
    <source>
        <strain evidence="2">AR01</strain>
    </source>
</reference>
<evidence type="ECO:0000313" key="2">
    <source>
        <dbReference type="EMBL" id="MCP3424958.1"/>
    </source>
</evidence>
<keyword evidence="1" id="KW-0812">Transmembrane</keyword>
<dbReference type="Proteomes" id="UP001139502">
    <property type="component" value="Unassembled WGS sequence"/>
</dbReference>
<dbReference type="EMBL" id="JANAFB010000004">
    <property type="protein sequence ID" value="MCP3424958.1"/>
    <property type="molecule type" value="Genomic_DNA"/>
</dbReference>
<dbReference type="InterPro" id="IPR007404">
    <property type="entry name" value="YdjM-like"/>
</dbReference>
<dbReference type="Pfam" id="PF04307">
    <property type="entry name" value="YdjM"/>
    <property type="match status" value="1"/>
</dbReference>
<name>A0A9X2KH96_9MICC</name>
<keyword evidence="1" id="KW-0472">Membrane</keyword>
<organism evidence="2 3">
    <name type="scientific">Rothia santali</name>
    <dbReference type="NCBI Taxonomy" id="2949643"/>
    <lineage>
        <taxon>Bacteria</taxon>
        <taxon>Bacillati</taxon>
        <taxon>Actinomycetota</taxon>
        <taxon>Actinomycetes</taxon>
        <taxon>Micrococcales</taxon>
        <taxon>Micrococcaceae</taxon>
        <taxon>Rothia</taxon>
    </lineage>
</organism>
<accession>A0A9X2KH96</accession>
<protein>
    <submittedName>
        <fullName evidence="2">Metal-dependent hydrolase</fullName>
    </submittedName>
</protein>
<feature type="transmembrane region" description="Helical" evidence="1">
    <location>
        <begin position="146"/>
        <end position="163"/>
    </location>
</feature>
<keyword evidence="2" id="KW-0378">Hydrolase</keyword>
<proteinExistence type="predicted"/>
<dbReference type="AlphaFoldDB" id="A0A9X2KH96"/>
<evidence type="ECO:0000313" key="3">
    <source>
        <dbReference type="Proteomes" id="UP001139502"/>
    </source>
</evidence>
<comment type="caution">
    <text evidence="2">The sequence shown here is derived from an EMBL/GenBank/DDBJ whole genome shotgun (WGS) entry which is preliminary data.</text>
</comment>
<keyword evidence="1" id="KW-1133">Transmembrane helix</keyword>
<sequence>MMGKGHAILGAATWTAGAAYAFPVLGYAATPAILLMGCLPVAGAALRPDIDHPSGSIAQSGGFITKTIASVTGRLSGGHRQGTHRIWFLLFCAAFDFAAVTLFGRWGGLGLFFLYTAFGTQALAKTALHRKLRRRWQRSTRLFSDLYSWVFAAAATYGAARVFPDDDAWWWLAAALAIGHLSHLIGDSLTSSGLEWASGHRIRFPILGNAGSGRENVFVGGCVLVMVVVISSSVFGVSLDLPTLADLPAWLGDPIGTP</sequence>
<dbReference type="GO" id="GO:0016787">
    <property type="term" value="F:hydrolase activity"/>
    <property type="evidence" value="ECO:0007669"/>
    <property type="project" value="UniProtKB-KW"/>
</dbReference>
<feature type="transmembrane region" description="Helical" evidence="1">
    <location>
        <begin position="217"/>
        <end position="239"/>
    </location>
</feature>
<dbReference type="RefSeq" id="WP_254164930.1">
    <property type="nucleotide sequence ID" value="NZ_JANAFB010000004.1"/>
</dbReference>
<feature type="transmembrane region" description="Helical" evidence="1">
    <location>
        <begin position="169"/>
        <end position="196"/>
    </location>
</feature>
<evidence type="ECO:0000256" key="1">
    <source>
        <dbReference type="SAM" id="Phobius"/>
    </source>
</evidence>
<keyword evidence="3" id="KW-1185">Reference proteome</keyword>
<gene>
    <name evidence="2" type="ORF">NBM05_02660</name>
</gene>